<accession>A0A3A1YAT0</accession>
<dbReference type="PANTHER" id="PTHR34614:SF2">
    <property type="entry name" value="TRANSPOSASE IS4-LIKE DOMAIN-CONTAINING PROTEIN"/>
    <property type="match status" value="1"/>
</dbReference>
<evidence type="ECO:0000313" key="2">
    <source>
        <dbReference type="EMBL" id="RIY34641.1"/>
    </source>
</evidence>
<evidence type="ECO:0000259" key="1">
    <source>
        <dbReference type="Pfam" id="PF01609"/>
    </source>
</evidence>
<dbReference type="Proteomes" id="UP000265916">
    <property type="component" value="Unassembled WGS sequence"/>
</dbReference>
<reference evidence="2 3" key="1">
    <citation type="submission" date="2017-08" db="EMBL/GenBank/DDBJ databases">
        <title>Reclassification of Bisgaard taxon 37 and 44.</title>
        <authorList>
            <person name="Christensen H."/>
        </authorList>
    </citation>
    <scope>NUCLEOTIDE SEQUENCE [LARGE SCALE GENOMIC DNA]</scope>
    <source>
        <strain evidence="2 3">111</strain>
    </source>
</reference>
<dbReference type="InterPro" id="IPR002559">
    <property type="entry name" value="Transposase_11"/>
</dbReference>
<dbReference type="EMBL" id="NRJG01000190">
    <property type="protein sequence ID" value="RIY34641.1"/>
    <property type="molecule type" value="Genomic_DNA"/>
</dbReference>
<sequence>MRDLIIAHTMDKIGLTEDLQKIRPDEWKLDCGVIMYKVAKPDSSLEKAYTYFKQTNIPDLKITQTTISQVYTSFNKRQLDTFLSLRNNRNQDAKFISLDNTAINTGAKDIIYTAYGHNKDSKAASQVNCLVTVNNQTELASNYRIYWGNINNLTAVRNMVQDNPEFNNHKFVITMDRGLHCKENIEFLAEKGVDFITGLSKRSALFSQALERVNLIRETPDQVYEGAAIGETELILDQDQNFKVRAVVLLDHQQRGEQIATLSNRFSKIKKKLLKQVNKEQILNSRQRSKYRCFYLKQEDNSQLSLEIDNEKYFQDYNLCGFYVLITTDFDSPMYEIIRQYRNKDMFEKFYFNSPEDAISRIAELPNHASLDGICFYMFNASIVRLYMNNVRSSIIKQKQDYHNNKSLATILKELTRLKAIRQPNGKFEIPELKTEYRNLIEALGLDLQNLSNVVPKIFQE</sequence>
<feature type="domain" description="Transposase IS4-like" evidence="1">
    <location>
        <begin position="94"/>
        <end position="324"/>
    </location>
</feature>
<dbReference type="SUPFAM" id="SSF53098">
    <property type="entry name" value="Ribonuclease H-like"/>
    <property type="match status" value="1"/>
</dbReference>
<dbReference type="GO" id="GO:0003677">
    <property type="term" value="F:DNA binding"/>
    <property type="evidence" value="ECO:0007669"/>
    <property type="project" value="InterPro"/>
</dbReference>
<dbReference type="OrthoDB" id="5654337at2"/>
<dbReference type="AlphaFoldDB" id="A0A3A1YAT0"/>
<dbReference type="RefSeq" id="WP_119532701.1">
    <property type="nucleotide sequence ID" value="NZ_JBHSSP010000005.1"/>
</dbReference>
<proteinExistence type="predicted"/>
<name>A0A3A1YAT0_9GAMM</name>
<dbReference type="InterPro" id="IPR012337">
    <property type="entry name" value="RNaseH-like_sf"/>
</dbReference>
<dbReference type="Pfam" id="PF01609">
    <property type="entry name" value="DDE_Tnp_1"/>
    <property type="match status" value="1"/>
</dbReference>
<dbReference type="GO" id="GO:0006313">
    <property type="term" value="P:DNA transposition"/>
    <property type="evidence" value="ECO:0007669"/>
    <property type="project" value="InterPro"/>
</dbReference>
<protein>
    <recommendedName>
        <fullName evidence="1">Transposase IS4-like domain-containing protein</fullName>
    </recommendedName>
</protein>
<keyword evidence="3" id="KW-1185">Reference proteome</keyword>
<comment type="caution">
    <text evidence="2">The sequence shown here is derived from an EMBL/GenBank/DDBJ whole genome shotgun (WGS) entry which is preliminary data.</text>
</comment>
<gene>
    <name evidence="2" type="ORF">CKF58_07955</name>
</gene>
<organism evidence="2 3">
    <name type="scientific">Psittacicella hinzii</name>
    <dbReference type="NCBI Taxonomy" id="2028575"/>
    <lineage>
        <taxon>Bacteria</taxon>
        <taxon>Pseudomonadati</taxon>
        <taxon>Pseudomonadota</taxon>
        <taxon>Gammaproteobacteria</taxon>
        <taxon>Pasteurellales</taxon>
        <taxon>Psittacicellaceae</taxon>
        <taxon>Psittacicella</taxon>
    </lineage>
</organism>
<dbReference type="PANTHER" id="PTHR34614">
    <property type="match status" value="1"/>
</dbReference>
<dbReference type="GO" id="GO:0004803">
    <property type="term" value="F:transposase activity"/>
    <property type="evidence" value="ECO:0007669"/>
    <property type="project" value="InterPro"/>
</dbReference>
<evidence type="ECO:0000313" key="3">
    <source>
        <dbReference type="Proteomes" id="UP000265916"/>
    </source>
</evidence>